<evidence type="ECO:0000256" key="8">
    <source>
        <dbReference type="SAM" id="MobiDB-lite"/>
    </source>
</evidence>
<feature type="transmembrane region" description="Helical" evidence="9">
    <location>
        <begin position="106"/>
        <end position="125"/>
    </location>
</feature>
<dbReference type="InterPro" id="IPR045122">
    <property type="entry name" value="Csc1-like"/>
</dbReference>
<keyword evidence="7" id="KW-0175">Coiled coil</keyword>
<dbReference type="Pfam" id="PF13967">
    <property type="entry name" value="RSN1_TM"/>
    <property type="match status" value="1"/>
</dbReference>
<feature type="transmembrane region" description="Helical" evidence="9">
    <location>
        <begin position="581"/>
        <end position="600"/>
    </location>
</feature>
<feature type="transmembrane region" description="Helical" evidence="9">
    <location>
        <begin position="671"/>
        <end position="691"/>
    </location>
</feature>
<evidence type="ECO:0000259" key="10">
    <source>
        <dbReference type="Pfam" id="PF02714"/>
    </source>
</evidence>
<evidence type="ECO:0000256" key="7">
    <source>
        <dbReference type="SAM" id="Coils"/>
    </source>
</evidence>
<sequence>MSNATDVLNSLIYQANQRTINPTSVGSNLALWSGVALGTIITFNILRPKNKIVYQPKVKYHVGDKKPPPISDGIFSWIPPILYSKEAYLLDKVGLDAVVFLRFLRLLRYLFSLISLLACFILIPVDITYNLAHVPSAKRDVLSILTIRDVAGVRLYAHIAAEYVIKLSSDSRYAAGLVIYFVYTNWKDIIRLRHTYFRSAEYNDSFYARTLLVQRVPKSMRSDEGLQSLFKDLNVPYPATSVHISRDVGRLPDLIKYHDDAVRDLERILVRYLKGGKLGRRRPTITVGGFLGCCGVKKDAIDFYTNRIRNAERSIEEARAQIAASKGKAEKYGFASMAAVPYAHIVAHRLRNVYPKGTIIQSAPNPKDIIWENLNASDMTISRKKTLGWVYLSVFAFFNTIPVFAISVLANLNAIAHFVPFLARIANEHTSFFAFVSGVLPPTVSAIFGYFLPYVMRWLSQYQGAITHSRLDRAVVARYFAFMIISQKASDNLSDAAEGIVSKIGKYSFNEIIGNLNQLPGTINATYINQSSYWLTYFPLRGFLAVFDLAQLLNLVWTAVRTRIFGRTPRDIREFTKPPEFEYAIYYVNMLFMAAVGFVFAPLAPLVSVMACAVFWISSVVYKYQLMFVFVTRVESGGRLWNSVINRLLISVIFMQLFMTLTIGLQLGWLTFQWTVTLPPILMLVALKIYINRVFVRQFQYYIPDEMEIASCKVHSERSDRSGNRLANRFGHPALHAELYTPLLHAKMAKLLPEVYQGRLATQEAKLTEYGGQKLATQITPEGVRIATIEQRDLEYDPMLYQRDRGELDWDQRSIASSGMMNLQPGPYSDGRASPAPNKLLGYENYLTNGPGQVEKLPLLHPTDSLPSLGRMDSATSLPGYAQQVPVTDTNPMAGMHYPSVSTMPPMDVDQHRQAPIYRPFTPQVQGASYMNQPYASQGQDMHQPPIREAYSMPAQPGYPTRPYSPQVGSYPPQPQTRPYPPTSDDMGGGRSTTPGSFYRNNNMNMPQPQTRPYPPASDDMGGRSATPGSFYRSN</sequence>
<feature type="domain" description="CSC1/OSCA1-like 7TM region" evidence="10">
    <location>
        <begin position="385"/>
        <end position="662"/>
    </location>
</feature>
<feature type="transmembrane region" description="Helical" evidence="9">
    <location>
        <begin position="29"/>
        <end position="46"/>
    </location>
</feature>
<keyword evidence="3" id="KW-0813">Transport</keyword>
<evidence type="ECO:0000256" key="1">
    <source>
        <dbReference type="ARBA" id="ARBA00004141"/>
    </source>
</evidence>
<organism evidence="13 14">
    <name type="scientific">Clathrus columnatus</name>
    <dbReference type="NCBI Taxonomy" id="1419009"/>
    <lineage>
        <taxon>Eukaryota</taxon>
        <taxon>Fungi</taxon>
        <taxon>Dikarya</taxon>
        <taxon>Basidiomycota</taxon>
        <taxon>Agaricomycotina</taxon>
        <taxon>Agaricomycetes</taxon>
        <taxon>Phallomycetidae</taxon>
        <taxon>Phallales</taxon>
        <taxon>Clathraceae</taxon>
        <taxon>Clathrus</taxon>
    </lineage>
</organism>
<dbReference type="EMBL" id="BPWL01000003">
    <property type="protein sequence ID" value="GJJ08472.1"/>
    <property type="molecule type" value="Genomic_DNA"/>
</dbReference>
<evidence type="ECO:0000256" key="4">
    <source>
        <dbReference type="ARBA" id="ARBA00022692"/>
    </source>
</evidence>
<evidence type="ECO:0000256" key="3">
    <source>
        <dbReference type="ARBA" id="ARBA00022448"/>
    </source>
</evidence>
<dbReference type="Pfam" id="PF14703">
    <property type="entry name" value="PHM7_cyt"/>
    <property type="match status" value="1"/>
</dbReference>
<keyword evidence="14" id="KW-1185">Reference proteome</keyword>
<comment type="subcellular location">
    <subcellularLocation>
        <location evidence="1">Membrane</location>
        <topology evidence="1">Multi-pass membrane protein</topology>
    </subcellularLocation>
</comment>
<evidence type="ECO:0000313" key="13">
    <source>
        <dbReference type="EMBL" id="GJJ08472.1"/>
    </source>
</evidence>
<accession>A0AAV5A4T4</accession>
<dbReference type="InterPro" id="IPR027815">
    <property type="entry name" value="CSC1/OSCA1-like_cyt"/>
</dbReference>
<feature type="transmembrane region" description="Helical" evidence="9">
    <location>
        <begin position="432"/>
        <end position="452"/>
    </location>
</feature>
<dbReference type="Proteomes" id="UP001050691">
    <property type="component" value="Unassembled WGS sequence"/>
</dbReference>
<evidence type="ECO:0000313" key="14">
    <source>
        <dbReference type="Proteomes" id="UP001050691"/>
    </source>
</evidence>
<evidence type="ECO:0008006" key="15">
    <source>
        <dbReference type="Google" id="ProtNLM"/>
    </source>
</evidence>
<protein>
    <recommendedName>
        <fullName evidence="15">DUF221-domain-containing protein</fullName>
    </recommendedName>
</protein>
<dbReference type="GO" id="GO:0005227">
    <property type="term" value="F:calcium-activated cation channel activity"/>
    <property type="evidence" value="ECO:0007669"/>
    <property type="project" value="InterPro"/>
</dbReference>
<dbReference type="InterPro" id="IPR032880">
    <property type="entry name" value="CSC1/OSCA1-like_N"/>
</dbReference>
<feature type="domain" description="CSC1/OSCA1-like N-terminal transmembrane" evidence="11">
    <location>
        <begin position="25"/>
        <end position="166"/>
    </location>
</feature>
<dbReference type="PANTHER" id="PTHR13018:SF149">
    <property type="entry name" value="DOMAIN PROTEIN, PUTATIVE (AFU_ORTHOLOGUE AFUA_3G11660)-RELATED"/>
    <property type="match status" value="1"/>
</dbReference>
<feature type="region of interest" description="Disordered" evidence="8">
    <location>
        <begin position="950"/>
        <end position="1035"/>
    </location>
</feature>
<evidence type="ECO:0000256" key="6">
    <source>
        <dbReference type="ARBA" id="ARBA00023136"/>
    </source>
</evidence>
<feature type="transmembrane region" description="Helical" evidence="9">
    <location>
        <begin position="606"/>
        <end position="624"/>
    </location>
</feature>
<reference evidence="13" key="1">
    <citation type="submission" date="2021-10" db="EMBL/GenBank/DDBJ databases">
        <title>De novo Genome Assembly of Clathrus columnatus (Basidiomycota, Fungi) Using Illumina and Nanopore Sequence Data.</title>
        <authorList>
            <person name="Ogiso-Tanaka E."/>
            <person name="Itagaki H."/>
            <person name="Hosoya T."/>
            <person name="Hosaka K."/>
        </authorList>
    </citation>
    <scope>NUCLEOTIDE SEQUENCE</scope>
    <source>
        <strain evidence="13">MO-923</strain>
    </source>
</reference>
<dbReference type="PANTHER" id="PTHR13018">
    <property type="entry name" value="PROBABLE MEMBRANE PROTEIN DUF221-RELATED"/>
    <property type="match status" value="1"/>
</dbReference>
<evidence type="ECO:0000259" key="11">
    <source>
        <dbReference type="Pfam" id="PF13967"/>
    </source>
</evidence>
<evidence type="ECO:0000256" key="5">
    <source>
        <dbReference type="ARBA" id="ARBA00022989"/>
    </source>
</evidence>
<proteinExistence type="inferred from homology"/>
<feature type="domain" description="CSC1/OSCA1-like cytosolic" evidence="12">
    <location>
        <begin position="208"/>
        <end position="373"/>
    </location>
</feature>
<evidence type="ECO:0000259" key="12">
    <source>
        <dbReference type="Pfam" id="PF14703"/>
    </source>
</evidence>
<dbReference type="InterPro" id="IPR003864">
    <property type="entry name" value="CSC1/OSCA1-like_7TM"/>
</dbReference>
<name>A0AAV5A4T4_9AGAM</name>
<comment type="caution">
    <text evidence="13">The sequence shown here is derived from an EMBL/GenBank/DDBJ whole genome shotgun (WGS) entry which is preliminary data.</text>
</comment>
<dbReference type="Pfam" id="PF02714">
    <property type="entry name" value="RSN1_7TM"/>
    <property type="match status" value="1"/>
</dbReference>
<feature type="compositionally biased region" description="Polar residues" evidence="8">
    <location>
        <begin position="992"/>
        <end position="1009"/>
    </location>
</feature>
<keyword evidence="6 9" id="KW-0472">Membrane</keyword>
<evidence type="ECO:0000256" key="2">
    <source>
        <dbReference type="ARBA" id="ARBA00007779"/>
    </source>
</evidence>
<gene>
    <name evidence="13" type="ORF">Clacol_002690</name>
</gene>
<feature type="coiled-coil region" evidence="7">
    <location>
        <begin position="301"/>
        <end position="328"/>
    </location>
</feature>
<evidence type="ECO:0000256" key="9">
    <source>
        <dbReference type="SAM" id="Phobius"/>
    </source>
</evidence>
<keyword evidence="5 9" id="KW-1133">Transmembrane helix</keyword>
<dbReference type="GO" id="GO:0005886">
    <property type="term" value="C:plasma membrane"/>
    <property type="evidence" value="ECO:0007669"/>
    <property type="project" value="TreeGrafter"/>
</dbReference>
<feature type="transmembrane region" description="Helical" evidence="9">
    <location>
        <begin position="389"/>
        <end position="412"/>
    </location>
</feature>
<comment type="similarity">
    <text evidence="2">Belongs to the CSC1 (TC 1.A.17) family.</text>
</comment>
<feature type="compositionally biased region" description="Pro residues" evidence="8">
    <location>
        <begin position="972"/>
        <end position="982"/>
    </location>
</feature>
<keyword evidence="4 9" id="KW-0812">Transmembrane</keyword>
<feature type="transmembrane region" description="Helical" evidence="9">
    <location>
        <begin position="644"/>
        <end position="665"/>
    </location>
</feature>
<dbReference type="AlphaFoldDB" id="A0AAV5A4T4"/>